<dbReference type="EMBL" id="RJJH01000001">
    <property type="protein sequence ID" value="RNI13378.1"/>
    <property type="molecule type" value="Genomic_DNA"/>
</dbReference>
<evidence type="ECO:0000256" key="5">
    <source>
        <dbReference type="ARBA" id="ARBA00023136"/>
    </source>
</evidence>
<evidence type="ECO:0000256" key="1">
    <source>
        <dbReference type="ARBA" id="ARBA00004308"/>
    </source>
</evidence>
<reference evidence="10" key="3">
    <citation type="submission" date="2017-04" db="EMBL/GenBank/DDBJ databases">
        <authorList>
            <person name="Varghese N."/>
            <person name="Submissions S."/>
        </authorList>
    </citation>
    <scope>NUCLEOTIDE SEQUENCE [LARGE SCALE GENOMIC DNA]</scope>
    <source>
        <strain evidence="10">FDF-1</strain>
    </source>
</reference>
<organism evidence="6 9">
    <name type="scientific">Methanohalophilus portucalensis FDF-1</name>
    <dbReference type="NCBI Taxonomy" id="523843"/>
    <lineage>
        <taxon>Archaea</taxon>
        <taxon>Methanobacteriati</taxon>
        <taxon>Methanobacteriota</taxon>
        <taxon>Stenosarchaea group</taxon>
        <taxon>Methanomicrobia</taxon>
        <taxon>Methanosarcinales</taxon>
        <taxon>Methanosarcinaceae</taxon>
        <taxon>Methanohalophilus</taxon>
    </lineage>
</organism>
<dbReference type="InterPro" id="IPR010067">
    <property type="entry name" value="ABC_SsuA_sub-bd"/>
</dbReference>
<name>A0A1L9C5M3_9EURY</name>
<dbReference type="NCBIfam" id="TIGR01728">
    <property type="entry name" value="SsuA_fam"/>
    <property type="match status" value="1"/>
</dbReference>
<accession>A0A1L9C5M3</accession>
<dbReference type="GO" id="GO:0012505">
    <property type="term" value="C:endomembrane system"/>
    <property type="evidence" value="ECO:0007669"/>
    <property type="project" value="UniProtKB-SubCell"/>
</dbReference>
<comment type="subcellular location">
    <subcellularLocation>
        <location evidence="1">Endomembrane system</location>
    </subcellularLocation>
</comment>
<dbReference type="EMBL" id="FXBN01000001">
    <property type="protein sequence ID" value="SMH33708.1"/>
    <property type="molecule type" value="Genomic_DNA"/>
</dbReference>
<evidence type="ECO:0000313" key="9">
    <source>
        <dbReference type="Proteomes" id="UP000185713"/>
    </source>
</evidence>
<dbReference type="Proteomes" id="UP000185713">
    <property type="component" value="Unassembled WGS sequence"/>
</dbReference>
<evidence type="ECO:0000313" key="8">
    <source>
        <dbReference type="EMBL" id="SMH33708.1"/>
    </source>
</evidence>
<dbReference type="Pfam" id="PF13379">
    <property type="entry name" value="NMT1_2"/>
    <property type="match status" value="1"/>
</dbReference>
<sequence>MKRINTILILMLMVTGGVFLAGCTSQEDTEEVPDVSTLNIGYQPSTHQLAYMTAKEKGWWEEDLAPYGVENVREYEFPTGAPEMQSMLAGDLDVAYVGAAPFVATLASDLDAKIVAAANSQGSDLVLRPDIAYEGPDDLKGLDIATFPPGTIQDTILRNWLKDNGIDPDNDVDIKAMGPGDAISAISAGQVDAVFLPHPAPTLIAEEGNGRSVVYSGEMLPDHVCCVVVVSGDLIRNHPDLVTEIVKTHIKGTEYSNENQDEVAQLYADRQGWDVDVIRASLEDWDGQLIADPTIIAESTVDYAQIQYELGYVNEEFTRADMFDMSFYEQATAE</sequence>
<dbReference type="AlphaFoldDB" id="A0A1L9C5M3"/>
<keyword evidence="5" id="KW-0472">Membrane</keyword>
<reference evidence="6 9" key="1">
    <citation type="submission" date="2014-12" db="EMBL/GenBank/DDBJ databases">
        <title>The genome sequence of Methanohalophilus portucalensis strain FDF1.</title>
        <authorList>
            <person name="Lai M.-C."/>
            <person name="Lai S.-J."/>
        </authorList>
    </citation>
    <scope>NUCLEOTIDE SEQUENCE [LARGE SCALE GENOMIC DNA]</scope>
    <source>
        <strain evidence="6 9">FDF-1</strain>
    </source>
</reference>
<evidence type="ECO:0000313" key="11">
    <source>
        <dbReference type="Proteomes" id="UP000278252"/>
    </source>
</evidence>
<dbReference type="GO" id="GO:0016020">
    <property type="term" value="C:membrane"/>
    <property type="evidence" value="ECO:0007669"/>
    <property type="project" value="InterPro"/>
</dbReference>
<dbReference type="RefSeq" id="WP_072358884.1">
    <property type="nucleotide sequence ID" value="NZ_FXBN01000001.1"/>
</dbReference>
<keyword evidence="10" id="KW-1185">Reference proteome</keyword>
<dbReference type="EMBL" id="JWTK01000002">
    <property type="protein sequence ID" value="OJH49803.1"/>
    <property type="molecule type" value="Genomic_DNA"/>
</dbReference>
<dbReference type="CDD" id="cd13553">
    <property type="entry name" value="PBP2_NrtA_CpmA_like"/>
    <property type="match status" value="1"/>
</dbReference>
<reference evidence="8" key="2">
    <citation type="submission" date="2017-04" db="EMBL/GenBank/DDBJ databases">
        <authorList>
            <person name="Afonso C.L."/>
            <person name="Miller P.J."/>
            <person name="Scott M.A."/>
            <person name="Spackman E."/>
            <person name="Goraichik I."/>
            <person name="Dimitrov K.M."/>
            <person name="Suarez D.L."/>
            <person name="Swayne D.E."/>
        </authorList>
    </citation>
    <scope>NUCLEOTIDE SEQUENCE [LARGE SCALE GENOMIC DNA]</scope>
    <source>
        <strain evidence="8">FDF-1</strain>
    </source>
</reference>
<dbReference type="SUPFAM" id="SSF53850">
    <property type="entry name" value="Periplasmic binding protein-like II"/>
    <property type="match status" value="1"/>
</dbReference>
<dbReference type="Proteomes" id="UP000193969">
    <property type="component" value="Unassembled WGS sequence"/>
</dbReference>
<reference evidence="7 11" key="4">
    <citation type="submission" date="2018-10" db="EMBL/GenBank/DDBJ databases">
        <title>Cultivation of a novel Methanohalophilus strain from Kebrit Deep of the Red Sea and a genomic comparison of members of the genus Methanohalophilus.</title>
        <authorList>
            <person name="Guan Y."/>
            <person name="Ngugi D.K."/>
            <person name="Stingl U."/>
        </authorList>
    </citation>
    <scope>NUCLEOTIDE SEQUENCE [LARGE SCALE GENOMIC DNA]</scope>
    <source>
        <strain evidence="7 11">DSM 7471</strain>
    </source>
</reference>
<evidence type="ECO:0000313" key="6">
    <source>
        <dbReference type="EMBL" id="OJH49803.1"/>
    </source>
</evidence>
<dbReference type="PANTHER" id="PTHR30024">
    <property type="entry name" value="ALIPHATIC SULFONATES-BINDING PROTEIN-RELATED"/>
    <property type="match status" value="1"/>
</dbReference>
<dbReference type="STRING" id="523843.SAMN06264941_0754"/>
<dbReference type="Proteomes" id="UP000278252">
    <property type="component" value="Unassembled WGS sequence"/>
</dbReference>
<keyword evidence="3" id="KW-1003">Cell membrane</keyword>
<dbReference type="GO" id="GO:0042626">
    <property type="term" value="F:ATPase-coupled transmembrane transporter activity"/>
    <property type="evidence" value="ECO:0007669"/>
    <property type="project" value="InterPro"/>
</dbReference>
<keyword evidence="2" id="KW-0813">Transport</keyword>
<dbReference type="Gene3D" id="3.40.190.10">
    <property type="entry name" value="Periplasmic binding protein-like II"/>
    <property type="match status" value="2"/>
</dbReference>
<evidence type="ECO:0000313" key="10">
    <source>
        <dbReference type="Proteomes" id="UP000193969"/>
    </source>
</evidence>
<proteinExistence type="predicted"/>
<evidence type="ECO:0000313" key="7">
    <source>
        <dbReference type="EMBL" id="RNI13378.1"/>
    </source>
</evidence>
<dbReference type="PROSITE" id="PS51257">
    <property type="entry name" value="PROKAR_LIPOPROTEIN"/>
    <property type="match status" value="1"/>
</dbReference>
<evidence type="ECO:0000256" key="3">
    <source>
        <dbReference type="ARBA" id="ARBA00022475"/>
    </source>
</evidence>
<dbReference type="PANTHER" id="PTHR30024:SF42">
    <property type="entry name" value="ALIPHATIC SULFONATES-BINDING PROTEIN-RELATED"/>
    <property type="match status" value="1"/>
</dbReference>
<gene>
    <name evidence="7" type="ORF">EFE41_02010</name>
    <name evidence="6" type="ORF">MPF_0591</name>
    <name evidence="8" type="ORF">SAMN06264941_0754</name>
</gene>
<evidence type="ECO:0000256" key="2">
    <source>
        <dbReference type="ARBA" id="ARBA00022448"/>
    </source>
</evidence>
<protein>
    <submittedName>
        <fullName evidence="7">ABC transporter substrate-binding protein</fullName>
    </submittedName>
    <submittedName>
        <fullName evidence="6">Aliphatic sulfonates ABC transporter periplasmic protein</fullName>
    </submittedName>
    <submittedName>
        <fullName evidence="8">NitT/TauT family transport system substrate-binding protein</fullName>
    </submittedName>
</protein>
<dbReference type="InterPro" id="IPR044527">
    <property type="entry name" value="NrtA/CpmA_ABC-bd_dom"/>
</dbReference>
<evidence type="ECO:0000256" key="4">
    <source>
        <dbReference type="ARBA" id="ARBA00022519"/>
    </source>
</evidence>
<keyword evidence="4" id="KW-0997">Cell inner membrane</keyword>
<dbReference type="OrthoDB" id="10037at2157"/>